<accession>A8F5U3</accession>
<keyword evidence="5" id="KW-0804">Transcription</keyword>
<dbReference type="KEGG" id="tle:Tlet_0961"/>
<dbReference type="SMART" id="SM00862">
    <property type="entry name" value="Trans_reg_C"/>
    <property type="match status" value="1"/>
</dbReference>
<dbReference type="GO" id="GO:0005829">
    <property type="term" value="C:cytosol"/>
    <property type="evidence" value="ECO:0007669"/>
    <property type="project" value="TreeGrafter"/>
</dbReference>
<feature type="modified residue" description="4-aspartylphosphate" evidence="6">
    <location>
        <position position="56"/>
    </location>
</feature>
<dbReference type="GO" id="GO:0032993">
    <property type="term" value="C:protein-DNA complex"/>
    <property type="evidence" value="ECO:0007669"/>
    <property type="project" value="TreeGrafter"/>
</dbReference>
<dbReference type="InterPro" id="IPR039420">
    <property type="entry name" value="WalR-like"/>
</dbReference>
<evidence type="ECO:0000256" key="5">
    <source>
        <dbReference type="ARBA" id="ARBA00023163"/>
    </source>
</evidence>
<dbReference type="Gene3D" id="6.10.250.690">
    <property type="match status" value="1"/>
</dbReference>
<reference evidence="10 11" key="2">
    <citation type="journal article" date="2009" name="Proc. Natl. Acad. Sci. U.S.A.">
        <title>On the chimeric nature, thermophilic origin, and phylogenetic placement of the Thermotogales.</title>
        <authorList>
            <person name="Zhaxybayeva O."/>
            <person name="Swithers K.S."/>
            <person name="Lapierre P."/>
            <person name="Fournier G.P."/>
            <person name="Bickhart D.M."/>
            <person name="DeBoy R.T."/>
            <person name="Nelson K.E."/>
            <person name="Nesbo C.L."/>
            <person name="Doolittle W.F."/>
            <person name="Gogarten J.P."/>
            <person name="Noll K.M."/>
        </authorList>
    </citation>
    <scope>NUCLEOTIDE SEQUENCE [LARGE SCALE GENOMIC DNA]</scope>
    <source>
        <strain evidence="11">ATCC BAA-301 / DSM 14385 / NBRC 107922 / TMO</strain>
    </source>
</reference>
<dbReference type="EMBL" id="CP000812">
    <property type="protein sequence ID" value="ABV33527.1"/>
    <property type="molecule type" value="Genomic_DNA"/>
</dbReference>
<organism evidence="10 11">
    <name type="scientific">Pseudothermotoga lettingae (strain ATCC BAA-301 / DSM 14385 / NBRC 107922 / TMO)</name>
    <name type="common">Thermotoga lettingae</name>
    <dbReference type="NCBI Taxonomy" id="416591"/>
    <lineage>
        <taxon>Bacteria</taxon>
        <taxon>Thermotogati</taxon>
        <taxon>Thermotogota</taxon>
        <taxon>Thermotogae</taxon>
        <taxon>Thermotogales</taxon>
        <taxon>Thermotogaceae</taxon>
        <taxon>Pseudothermotoga</taxon>
    </lineage>
</organism>
<evidence type="ECO:0000259" key="8">
    <source>
        <dbReference type="PROSITE" id="PS50110"/>
    </source>
</evidence>
<feature type="domain" description="Response regulatory" evidence="8">
    <location>
        <begin position="7"/>
        <end position="121"/>
    </location>
</feature>
<feature type="domain" description="OmpR/PhoB-type" evidence="9">
    <location>
        <begin position="129"/>
        <end position="227"/>
    </location>
</feature>
<dbReference type="HOGENOM" id="CLU_000445_30_1_0"/>
<name>A8F5U3_PSELT</name>
<dbReference type="Gene3D" id="3.40.50.2300">
    <property type="match status" value="1"/>
</dbReference>
<dbReference type="STRING" id="416591.Tlet_0961"/>
<keyword evidence="2" id="KW-0902">Two-component regulatory system</keyword>
<keyword evidence="11" id="KW-1185">Reference proteome</keyword>
<dbReference type="eggNOG" id="COG0745">
    <property type="taxonomic scope" value="Bacteria"/>
</dbReference>
<dbReference type="PROSITE" id="PS51755">
    <property type="entry name" value="OMPR_PHOB"/>
    <property type="match status" value="1"/>
</dbReference>
<dbReference type="InterPro" id="IPR001789">
    <property type="entry name" value="Sig_transdc_resp-reg_receiver"/>
</dbReference>
<evidence type="ECO:0000256" key="6">
    <source>
        <dbReference type="PROSITE-ProRule" id="PRU00169"/>
    </source>
</evidence>
<dbReference type="InterPro" id="IPR001867">
    <property type="entry name" value="OmpR/PhoB-type_DNA-bd"/>
</dbReference>
<dbReference type="SMART" id="SM00448">
    <property type="entry name" value="REC"/>
    <property type="match status" value="1"/>
</dbReference>
<dbReference type="RefSeq" id="WP_012003008.1">
    <property type="nucleotide sequence ID" value="NC_009828.1"/>
</dbReference>
<dbReference type="Pfam" id="PF00486">
    <property type="entry name" value="Trans_reg_C"/>
    <property type="match status" value="1"/>
</dbReference>
<dbReference type="OrthoDB" id="48397at2"/>
<dbReference type="PANTHER" id="PTHR48111">
    <property type="entry name" value="REGULATOR OF RPOS"/>
    <property type="match status" value="1"/>
</dbReference>
<dbReference type="GO" id="GO:0000156">
    <property type="term" value="F:phosphorelay response regulator activity"/>
    <property type="evidence" value="ECO:0007669"/>
    <property type="project" value="TreeGrafter"/>
</dbReference>
<dbReference type="AlphaFoldDB" id="A8F5U3"/>
<evidence type="ECO:0000256" key="7">
    <source>
        <dbReference type="PROSITE-ProRule" id="PRU01091"/>
    </source>
</evidence>
<gene>
    <name evidence="10" type="ordered locus">Tlet_0961</name>
</gene>
<keyword evidence="4 7" id="KW-0238">DNA-binding</keyword>
<dbReference type="PROSITE" id="PS50110">
    <property type="entry name" value="RESPONSE_REGULATORY"/>
    <property type="match status" value="1"/>
</dbReference>
<dbReference type="GO" id="GO:0006355">
    <property type="term" value="P:regulation of DNA-templated transcription"/>
    <property type="evidence" value="ECO:0007669"/>
    <property type="project" value="InterPro"/>
</dbReference>
<protein>
    <submittedName>
        <fullName evidence="10">Two component transcriptional regulator, winged helix family</fullName>
    </submittedName>
</protein>
<dbReference type="Proteomes" id="UP000002016">
    <property type="component" value="Chromosome"/>
</dbReference>
<dbReference type="InterPro" id="IPR011006">
    <property type="entry name" value="CheY-like_superfamily"/>
</dbReference>
<keyword evidence="1 6" id="KW-0597">Phosphoprotein</keyword>
<sequence length="228" mass="26441">MGLKKEKVLIVEDNEDLLNSIKEFLLKEGYDVSCAVDAEQAFDMVIEDHYDCLVVDVLLPGINGFEFVEHLRESLINVPILILTALDAINDKVRGLSCGADDYLTKPFDFRELLARIKSLIRRSNITKGEEINFKGLKLNSRSRQVTVEDTVLKMSKREFALLELFLRNPGIVFSREEIMEKVWENEKIIKSNVIDVYILYLRNKLKPYGYDRYIQTVPGYGYRFCEE</sequence>
<dbReference type="GO" id="GO:0000976">
    <property type="term" value="F:transcription cis-regulatory region binding"/>
    <property type="evidence" value="ECO:0007669"/>
    <property type="project" value="TreeGrafter"/>
</dbReference>
<dbReference type="Gene3D" id="1.10.10.10">
    <property type="entry name" value="Winged helix-like DNA-binding domain superfamily/Winged helix DNA-binding domain"/>
    <property type="match status" value="1"/>
</dbReference>
<proteinExistence type="predicted"/>
<dbReference type="Pfam" id="PF00072">
    <property type="entry name" value="Response_reg"/>
    <property type="match status" value="1"/>
</dbReference>
<evidence type="ECO:0000256" key="1">
    <source>
        <dbReference type="ARBA" id="ARBA00022553"/>
    </source>
</evidence>
<dbReference type="CDD" id="cd00383">
    <property type="entry name" value="trans_reg_C"/>
    <property type="match status" value="1"/>
</dbReference>
<evidence type="ECO:0000256" key="3">
    <source>
        <dbReference type="ARBA" id="ARBA00023015"/>
    </source>
</evidence>
<evidence type="ECO:0000256" key="4">
    <source>
        <dbReference type="ARBA" id="ARBA00023125"/>
    </source>
</evidence>
<dbReference type="SUPFAM" id="SSF52172">
    <property type="entry name" value="CheY-like"/>
    <property type="match status" value="1"/>
</dbReference>
<keyword evidence="3" id="KW-0805">Transcription regulation</keyword>
<evidence type="ECO:0000256" key="2">
    <source>
        <dbReference type="ARBA" id="ARBA00023012"/>
    </source>
</evidence>
<dbReference type="InterPro" id="IPR036388">
    <property type="entry name" value="WH-like_DNA-bd_sf"/>
</dbReference>
<feature type="DNA-binding region" description="OmpR/PhoB-type" evidence="7">
    <location>
        <begin position="129"/>
        <end position="227"/>
    </location>
</feature>
<reference evidence="10 11" key="1">
    <citation type="submission" date="2007-08" db="EMBL/GenBank/DDBJ databases">
        <title>Complete sequence of Thermotoga lettingae TMO.</title>
        <authorList>
            <consortium name="US DOE Joint Genome Institute"/>
            <person name="Copeland A."/>
            <person name="Lucas S."/>
            <person name="Lapidus A."/>
            <person name="Barry K."/>
            <person name="Glavina del Rio T."/>
            <person name="Dalin E."/>
            <person name="Tice H."/>
            <person name="Pitluck S."/>
            <person name="Foster B."/>
            <person name="Bruce D."/>
            <person name="Schmutz J."/>
            <person name="Larimer F."/>
            <person name="Land M."/>
            <person name="Hauser L."/>
            <person name="Kyrpides N."/>
            <person name="Mikhailova N."/>
            <person name="Nelson K."/>
            <person name="Gogarten J.P."/>
            <person name="Noll K."/>
            <person name="Richardson P."/>
        </authorList>
    </citation>
    <scope>NUCLEOTIDE SEQUENCE [LARGE SCALE GENOMIC DNA]</scope>
    <source>
        <strain evidence="11">ATCC BAA-301 / DSM 14385 / NBRC 107922 / TMO</strain>
    </source>
</reference>
<evidence type="ECO:0000313" key="11">
    <source>
        <dbReference type="Proteomes" id="UP000002016"/>
    </source>
</evidence>
<evidence type="ECO:0000259" key="9">
    <source>
        <dbReference type="PROSITE" id="PS51755"/>
    </source>
</evidence>
<evidence type="ECO:0000313" key="10">
    <source>
        <dbReference type="EMBL" id="ABV33527.1"/>
    </source>
</evidence>
<dbReference type="PANTHER" id="PTHR48111:SF22">
    <property type="entry name" value="REGULATOR OF RPOS"/>
    <property type="match status" value="1"/>
</dbReference>